<keyword evidence="1" id="KW-0812">Transmembrane</keyword>
<gene>
    <name evidence="2" type="ORF">DGI_2016</name>
</gene>
<evidence type="ECO:0000313" key="2">
    <source>
        <dbReference type="EMBL" id="AGW13789.1"/>
    </source>
</evidence>
<dbReference type="RefSeq" id="WP_021760687.1">
    <property type="nucleotide sequence ID" value="NC_022444.1"/>
</dbReference>
<organism evidence="2 3">
    <name type="scientific">Megalodesulfovibrio gigas (strain ATCC 19364 / DSM 1382 / NCIMB 9332 / VKM B-1759)</name>
    <name type="common">Desulfovibrio gigas</name>
    <dbReference type="NCBI Taxonomy" id="1121448"/>
    <lineage>
        <taxon>Bacteria</taxon>
        <taxon>Pseudomonadati</taxon>
        <taxon>Thermodesulfobacteriota</taxon>
        <taxon>Desulfovibrionia</taxon>
        <taxon>Desulfovibrionales</taxon>
        <taxon>Desulfovibrionaceae</taxon>
        <taxon>Megalodesulfovibrio</taxon>
    </lineage>
</organism>
<dbReference type="AlphaFoldDB" id="T2GC87"/>
<name>T2GC87_MEGG1</name>
<dbReference type="STRING" id="1121448.DGI_2016"/>
<evidence type="ECO:0000256" key="1">
    <source>
        <dbReference type="SAM" id="Phobius"/>
    </source>
</evidence>
<keyword evidence="3" id="KW-1185">Reference proteome</keyword>
<reference evidence="2 3" key="1">
    <citation type="journal article" date="2013" name="J. Bacteriol.">
        <title>Roles of HynAB and Ech, the only two hydrogenases found in the model sulfate reducer Desulfovibrio gigas.</title>
        <authorList>
            <person name="Morais-Silva F.O."/>
            <person name="Santos C.I."/>
            <person name="Rodrigues R."/>
            <person name="Pereira I.A."/>
            <person name="Rodrigues-Pousada C."/>
        </authorList>
    </citation>
    <scope>NUCLEOTIDE SEQUENCE [LARGE SCALE GENOMIC DNA]</scope>
    <source>
        <strain evidence="3">ATCC 19364 / DSM 1382 / NCIMB 9332 / VKM B-1759</strain>
    </source>
</reference>
<dbReference type="Proteomes" id="UP000016587">
    <property type="component" value="Chromosome"/>
</dbReference>
<accession>T2GC87</accession>
<dbReference type="PATRIC" id="fig|1121448.10.peg.1973"/>
<keyword evidence="1" id="KW-1133">Transmembrane helix</keyword>
<sequence>MNDAIAISKMLIVIIFFIASLFYFNRFISRSNPSRNLLVKIDYLYYGILICITVSSSLIPLNRLLLDIILCDKIFADSYDTIASKWHSTSRQIISFDQGHNNLASSYPEIFNAITDITTENNSTVIFKKYYHHIPLRQFLNLYNEVAIGAIDDSLKFYNQILQLRIDAASLVISNSFQGLIFSIPKILVKILASILVAYRLAILTGKIRKSI</sequence>
<keyword evidence="1" id="KW-0472">Membrane</keyword>
<evidence type="ECO:0000313" key="3">
    <source>
        <dbReference type="Proteomes" id="UP000016587"/>
    </source>
</evidence>
<dbReference type="HOGENOM" id="CLU_1298112_0_0_7"/>
<protein>
    <submittedName>
        <fullName evidence="2">Uncharacterized protein</fullName>
    </submittedName>
</protein>
<dbReference type="KEGG" id="dgg:DGI_2016"/>
<feature type="transmembrane region" description="Helical" evidence="1">
    <location>
        <begin position="44"/>
        <end position="61"/>
    </location>
</feature>
<proteinExistence type="predicted"/>
<reference evidence="3" key="2">
    <citation type="submission" date="2013-07" db="EMBL/GenBank/DDBJ databases">
        <authorList>
            <person name="Morais-Silva F.O."/>
            <person name="Rezende A.M."/>
            <person name="Pimentel C."/>
            <person name="Resende D.M."/>
            <person name="Santos C.I."/>
            <person name="Clemente C."/>
            <person name="de Oliveira L.M."/>
            <person name="da Silva S.M."/>
            <person name="Costa D.A."/>
            <person name="Varela-Raposo A."/>
            <person name="Horacio E.C.A."/>
            <person name="Matos M."/>
            <person name="Flores O."/>
            <person name="Ruiz J.C."/>
            <person name="Rodrigues-Pousada C."/>
        </authorList>
    </citation>
    <scope>NUCLEOTIDE SEQUENCE [LARGE SCALE GENOMIC DNA]</scope>
    <source>
        <strain evidence="3">ATCC 19364 / DSM 1382 / NCIMB 9332 / VKM B-1759</strain>
    </source>
</reference>
<feature type="transmembrane region" description="Helical" evidence="1">
    <location>
        <begin position="6"/>
        <end position="24"/>
    </location>
</feature>
<dbReference type="EMBL" id="CP006585">
    <property type="protein sequence ID" value="AGW13789.1"/>
    <property type="molecule type" value="Genomic_DNA"/>
</dbReference>